<proteinExistence type="predicted"/>
<name>A0ABD4Z7D3_9CREN</name>
<accession>A0ABD4Z7D3</accession>
<keyword evidence="1" id="KW-0472">Membrane</keyword>
<dbReference type="AlphaFoldDB" id="A0ABD4Z7D3"/>
<feature type="transmembrane region" description="Helical" evidence="1">
    <location>
        <begin position="82"/>
        <end position="110"/>
    </location>
</feature>
<sequence>MRKNVVISYILYVLGSIAVLISGISLLVMPINQIQIENIAKMLNIEKSIVRNVIVVAGLAHTTLALIALTIAATLIKKGDKTWGYAALATSIISLIMFAGYVIGSIAMVIASIKYLKTIKTSNNAL</sequence>
<reference evidence="2 3" key="1">
    <citation type="submission" date="2023-05" db="EMBL/GenBank/DDBJ databases">
        <title>A new hyperthermophilic archaea 'Ignisphaera cupida' sp. nov. and description of the family 'Ignisphaeraceae' fam. nov.</title>
        <authorList>
            <person name="Podosokorskaya O.A."/>
            <person name="Elcheninov A.G."/>
            <person name="Klukina A."/>
            <person name="Merkel A.Y."/>
        </authorList>
    </citation>
    <scope>NUCLEOTIDE SEQUENCE [LARGE SCALE GENOMIC DNA]</scope>
    <source>
        <strain evidence="2 3">4213-co</strain>
    </source>
</reference>
<feature type="transmembrane region" description="Helical" evidence="1">
    <location>
        <begin position="49"/>
        <end position="76"/>
    </location>
</feature>
<keyword evidence="3" id="KW-1185">Reference proteome</keyword>
<gene>
    <name evidence="2" type="ORF">QPL79_07070</name>
</gene>
<evidence type="ECO:0008006" key="4">
    <source>
        <dbReference type="Google" id="ProtNLM"/>
    </source>
</evidence>
<keyword evidence="1" id="KW-0812">Transmembrane</keyword>
<evidence type="ECO:0000313" key="3">
    <source>
        <dbReference type="Proteomes" id="UP001529235"/>
    </source>
</evidence>
<comment type="caution">
    <text evidence="2">The sequence shown here is derived from an EMBL/GenBank/DDBJ whole genome shotgun (WGS) entry which is preliminary data.</text>
</comment>
<keyword evidence="1" id="KW-1133">Transmembrane helix</keyword>
<protein>
    <recommendedName>
        <fullName evidence="4">DUF4064 domain-containing protein</fullName>
    </recommendedName>
</protein>
<organism evidence="2 3">
    <name type="scientific">Ignisphaera cupida</name>
    <dbReference type="NCBI Taxonomy" id="3050454"/>
    <lineage>
        <taxon>Archaea</taxon>
        <taxon>Thermoproteota</taxon>
        <taxon>Thermoprotei</taxon>
        <taxon>Desulfurococcales</taxon>
        <taxon>Desulfurococcaceae</taxon>
        <taxon>Ignisphaera</taxon>
    </lineage>
</organism>
<dbReference type="Proteomes" id="UP001529235">
    <property type="component" value="Unassembled WGS sequence"/>
</dbReference>
<dbReference type="EMBL" id="JASNVW010000004">
    <property type="protein sequence ID" value="MDK6029120.1"/>
    <property type="molecule type" value="Genomic_DNA"/>
</dbReference>
<evidence type="ECO:0000256" key="1">
    <source>
        <dbReference type="SAM" id="Phobius"/>
    </source>
</evidence>
<dbReference type="RefSeq" id="WP_285274106.1">
    <property type="nucleotide sequence ID" value="NZ_JASNVW010000004.1"/>
</dbReference>
<evidence type="ECO:0000313" key="2">
    <source>
        <dbReference type="EMBL" id="MDK6029120.1"/>
    </source>
</evidence>
<feature type="transmembrane region" description="Helical" evidence="1">
    <location>
        <begin position="6"/>
        <end position="28"/>
    </location>
</feature>